<organism evidence="4 5">
    <name type="scientific">Ciona intestinalis</name>
    <name type="common">Transparent sea squirt</name>
    <name type="synonym">Ascidia intestinalis</name>
    <dbReference type="NCBI Taxonomy" id="7719"/>
    <lineage>
        <taxon>Eukaryota</taxon>
        <taxon>Metazoa</taxon>
        <taxon>Chordata</taxon>
        <taxon>Tunicata</taxon>
        <taxon>Ascidiacea</taxon>
        <taxon>Phlebobranchia</taxon>
        <taxon>Cionidae</taxon>
        <taxon>Ciona</taxon>
    </lineage>
</organism>
<dbReference type="InParanoid" id="F6QLS9"/>
<dbReference type="Ensembl" id="ENSCINT00000025472.2">
    <property type="protein sequence ID" value="ENSCINP00000025226.2"/>
    <property type="gene ID" value="ENSCING00000013827.2"/>
</dbReference>
<name>F6QLS9_CIOIN</name>
<protein>
    <submittedName>
        <fullName evidence="4">Uncharacterized protein</fullName>
    </submittedName>
</protein>
<dbReference type="GO" id="GO:0012505">
    <property type="term" value="C:endomembrane system"/>
    <property type="evidence" value="ECO:0007669"/>
    <property type="project" value="UniProtKB-SubCell"/>
</dbReference>
<evidence type="ECO:0000256" key="2">
    <source>
        <dbReference type="SAM" id="Coils"/>
    </source>
</evidence>
<feature type="region of interest" description="Disordered" evidence="3">
    <location>
        <begin position="46"/>
        <end position="83"/>
    </location>
</feature>
<dbReference type="InterPro" id="IPR051952">
    <property type="entry name" value="Golgi-autophagy_related"/>
</dbReference>
<proteinExistence type="predicted"/>
<evidence type="ECO:0000313" key="5">
    <source>
        <dbReference type="Proteomes" id="UP000008144"/>
    </source>
</evidence>
<dbReference type="STRING" id="7719.ENSCINP00000025226"/>
<evidence type="ECO:0000256" key="3">
    <source>
        <dbReference type="SAM" id="MobiDB-lite"/>
    </source>
</evidence>
<dbReference type="PANTHER" id="PTHR23157:SF25">
    <property type="entry name" value="GRIP AND COILED-COIL DOMAIN-CONTAINING PROTEIN 1"/>
    <property type="match status" value="1"/>
</dbReference>
<dbReference type="GeneTree" id="ENSGT00940000153772"/>
<accession>F6QLS9</accession>
<keyword evidence="5" id="KW-1185">Reference proteome</keyword>
<evidence type="ECO:0000256" key="1">
    <source>
        <dbReference type="ARBA" id="ARBA00004184"/>
    </source>
</evidence>
<dbReference type="HOGENOM" id="CLU_109628_0_0_1"/>
<dbReference type="Proteomes" id="UP000008144">
    <property type="component" value="Unassembled WGS sequence"/>
</dbReference>
<sequence length="220" mass="25814">MFKFNKNEELYDVIDKQKDQINRYEGRLRDLVHAYKSLQKEKEALEESMKALTTPSSGGGKKPSTLDDNPTALNEDESTEPDIQHLQSQLHTLTTSLSTMSDEKKKLVLVYQAEKKQFKHEHEVEVTKLEEETQVLLEKNKLLGEELTRVKEKLRNQQSDHEQEQSTHSIILREIQKMLNDERTKNESLELAMRDLNTATRVAEIEVQQHEDYKRRVRQL</sequence>
<dbReference type="OMA" id="DEEMITH"/>
<evidence type="ECO:0000313" key="4">
    <source>
        <dbReference type="Ensembl" id="ENSCINP00000025226.2"/>
    </source>
</evidence>
<feature type="coiled-coil region" evidence="2">
    <location>
        <begin position="119"/>
        <end position="199"/>
    </location>
</feature>
<reference evidence="5" key="1">
    <citation type="journal article" date="2002" name="Science">
        <title>The draft genome of Ciona intestinalis: insights into chordate and vertebrate origins.</title>
        <authorList>
            <person name="Dehal P."/>
            <person name="Satou Y."/>
            <person name="Campbell R.K."/>
            <person name="Chapman J."/>
            <person name="Degnan B."/>
            <person name="De Tomaso A."/>
            <person name="Davidson B."/>
            <person name="Di Gregorio A."/>
            <person name="Gelpke M."/>
            <person name="Goodstein D.M."/>
            <person name="Harafuji N."/>
            <person name="Hastings K.E."/>
            <person name="Ho I."/>
            <person name="Hotta K."/>
            <person name="Huang W."/>
            <person name="Kawashima T."/>
            <person name="Lemaire P."/>
            <person name="Martinez D."/>
            <person name="Meinertzhagen I.A."/>
            <person name="Necula S."/>
            <person name="Nonaka M."/>
            <person name="Putnam N."/>
            <person name="Rash S."/>
            <person name="Saiga H."/>
            <person name="Satake M."/>
            <person name="Terry A."/>
            <person name="Yamada L."/>
            <person name="Wang H.G."/>
            <person name="Awazu S."/>
            <person name="Azumi K."/>
            <person name="Boore J."/>
            <person name="Branno M."/>
            <person name="Chin-Bow S."/>
            <person name="DeSantis R."/>
            <person name="Doyle S."/>
            <person name="Francino P."/>
            <person name="Keys D.N."/>
            <person name="Haga S."/>
            <person name="Hayashi H."/>
            <person name="Hino K."/>
            <person name="Imai K.S."/>
            <person name="Inaba K."/>
            <person name="Kano S."/>
            <person name="Kobayashi K."/>
            <person name="Kobayashi M."/>
            <person name="Lee B.I."/>
            <person name="Makabe K.W."/>
            <person name="Manohar C."/>
            <person name="Matassi G."/>
            <person name="Medina M."/>
            <person name="Mochizuki Y."/>
            <person name="Mount S."/>
            <person name="Morishita T."/>
            <person name="Miura S."/>
            <person name="Nakayama A."/>
            <person name="Nishizaka S."/>
            <person name="Nomoto H."/>
            <person name="Ohta F."/>
            <person name="Oishi K."/>
            <person name="Rigoutsos I."/>
            <person name="Sano M."/>
            <person name="Sasaki A."/>
            <person name="Sasakura Y."/>
            <person name="Shoguchi E."/>
            <person name="Shin-i T."/>
            <person name="Spagnuolo A."/>
            <person name="Stainier D."/>
            <person name="Suzuki M.M."/>
            <person name="Tassy O."/>
            <person name="Takatori N."/>
            <person name="Tokuoka M."/>
            <person name="Yagi K."/>
            <person name="Yoshizaki F."/>
            <person name="Wada S."/>
            <person name="Zhang C."/>
            <person name="Hyatt P.D."/>
            <person name="Larimer F."/>
            <person name="Detter C."/>
            <person name="Doggett N."/>
            <person name="Glavina T."/>
            <person name="Hawkins T."/>
            <person name="Richardson P."/>
            <person name="Lucas S."/>
            <person name="Kohara Y."/>
            <person name="Levine M."/>
            <person name="Satoh N."/>
            <person name="Rokhsar D.S."/>
        </authorList>
    </citation>
    <scope>NUCLEOTIDE SEQUENCE [LARGE SCALE GENOMIC DNA]</scope>
</reference>
<reference evidence="4" key="2">
    <citation type="submission" date="2025-08" db="UniProtKB">
        <authorList>
            <consortium name="Ensembl"/>
        </authorList>
    </citation>
    <scope>IDENTIFICATION</scope>
</reference>
<reference evidence="4" key="3">
    <citation type="submission" date="2025-09" db="UniProtKB">
        <authorList>
            <consortium name="Ensembl"/>
        </authorList>
    </citation>
    <scope>IDENTIFICATION</scope>
</reference>
<dbReference type="PANTHER" id="PTHR23157">
    <property type="entry name" value="GRIP AND COILED-COIL DOMAIN-CONTAINING PROTEIN 1"/>
    <property type="match status" value="1"/>
</dbReference>
<keyword evidence="2" id="KW-0175">Coiled coil</keyword>
<dbReference type="AlphaFoldDB" id="F6QLS9"/>
<comment type="subcellular location">
    <subcellularLocation>
        <location evidence="1">Endomembrane system</location>
        <topology evidence="1">Peripheral membrane protein</topology>
    </subcellularLocation>
</comment>